<proteinExistence type="predicted"/>
<dbReference type="AlphaFoldDB" id="A0A4P1RCV0"/>
<gene>
    <name evidence="1" type="ORF">TanjilG_20146</name>
</gene>
<sequence length="65" mass="7248">MLTLTQGTHQTAISQEQRIHQTITIVTQGQGRQGIHQTTMPHGPDQAAINNQALHTDKTIINFLY</sequence>
<name>A0A4P1RCV0_LUPAN</name>
<accession>A0A4P1RCV0</accession>
<dbReference type="EMBL" id="CM007367">
    <property type="protein sequence ID" value="OIW08045.1"/>
    <property type="molecule type" value="Genomic_DNA"/>
</dbReference>
<evidence type="ECO:0000313" key="1">
    <source>
        <dbReference type="EMBL" id="OIW08045.1"/>
    </source>
</evidence>
<protein>
    <submittedName>
        <fullName evidence="1">Uncharacterized protein</fullName>
    </submittedName>
</protein>
<dbReference type="Proteomes" id="UP000188354">
    <property type="component" value="Chromosome LG07"/>
</dbReference>
<reference evidence="1 2" key="1">
    <citation type="journal article" date="2017" name="Plant Biotechnol. J.">
        <title>A comprehensive draft genome sequence for lupin (Lupinus angustifolius), an emerging health food: insights into plant-microbe interactions and legume evolution.</title>
        <authorList>
            <person name="Hane J.K."/>
            <person name="Ming Y."/>
            <person name="Kamphuis L.G."/>
            <person name="Nelson M.N."/>
            <person name="Garg G."/>
            <person name="Atkins C.A."/>
            <person name="Bayer P.E."/>
            <person name="Bravo A."/>
            <person name="Bringans S."/>
            <person name="Cannon S."/>
            <person name="Edwards D."/>
            <person name="Foley R."/>
            <person name="Gao L.L."/>
            <person name="Harrison M.J."/>
            <person name="Huang W."/>
            <person name="Hurgobin B."/>
            <person name="Li S."/>
            <person name="Liu C.W."/>
            <person name="McGrath A."/>
            <person name="Morahan G."/>
            <person name="Murray J."/>
            <person name="Weller J."/>
            <person name="Jian J."/>
            <person name="Singh K.B."/>
        </authorList>
    </citation>
    <scope>NUCLEOTIDE SEQUENCE [LARGE SCALE GENOMIC DNA]</scope>
    <source>
        <strain evidence="2">cv. Tanjil</strain>
        <tissue evidence="1">Whole plant</tissue>
    </source>
</reference>
<dbReference type="Gramene" id="OIW08045">
    <property type="protein sequence ID" value="OIW08045"/>
    <property type="gene ID" value="TanjilG_20146"/>
</dbReference>
<keyword evidence="2" id="KW-1185">Reference proteome</keyword>
<organism evidence="1 2">
    <name type="scientific">Lupinus angustifolius</name>
    <name type="common">Narrow-leaved blue lupine</name>
    <dbReference type="NCBI Taxonomy" id="3871"/>
    <lineage>
        <taxon>Eukaryota</taxon>
        <taxon>Viridiplantae</taxon>
        <taxon>Streptophyta</taxon>
        <taxon>Embryophyta</taxon>
        <taxon>Tracheophyta</taxon>
        <taxon>Spermatophyta</taxon>
        <taxon>Magnoliopsida</taxon>
        <taxon>eudicotyledons</taxon>
        <taxon>Gunneridae</taxon>
        <taxon>Pentapetalae</taxon>
        <taxon>rosids</taxon>
        <taxon>fabids</taxon>
        <taxon>Fabales</taxon>
        <taxon>Fabaceae</taxon>
        <taxon>Papilionoideae</taxon>
        <taxon>50 kb inversion clade</taxon>
        <taxon>genistoids sensu lato</taxon>
        <taxon>core genistoids</taxon>
        <taxon>Genisteae</taxon>
        <taxon>Lupinus</taxon>
    </lineage>
</organism>
<evidence type="ECO:0000313" key="2">
    <source>
        <dbReference type="Proteomes" id="UP000188354"/>
    </source>
</evidence>